<keyword evidence="2" id="KW-0843">Virulence</keyword>
<dbReference type="STRING" id="1573173.A0A162PK31"/>
<dbReference type="Proteomes" id="UP000076584">
    <property type="component" value="Unassembled WGS sequence"/>
</dbReference>
<proteinExistence type="predicted"/>
<dbReference type="PANTHER" id="PTHR47700">
    <property type="entry name" value="V CHITINASE, PUTATIVE (AFU_ORTHOLOGUE AFUA_6G13720)-RELATED"/>
    <property type="match status" value="1"/>
</dbReference>
<keyword evidence="1" id="KW-0147">Chitin-binding</keyword>
<evidence type="ECO:0000256" key="3">
    <source>
        <dbReference type="SAM" id="SignalP"/>
    </source>
</evidence>
<dbReference type="InterPro" id="IPR053214">
    <property type="entry name" value="LysM12-like"/>
</dbReference>
<name>A0A162PK31_COLIC</name>
<dbReference type="AlphaFoldDB" id="A0A162PK31"/>
<reference evidence="4 5" key="1">
    <citation type="submission" date="2015-06" db="EMBL/GenBank/DDBJ databases">
        <title>Survival trade-offs in plant roots during colonization by closely related pathogenic and mutualistic fungi.</title>
        <authorList>
            <person name="Hacquard S."/>
            <person name="Kracher B."/>
            <person name="Hiruma K."/>
            <person name="Weinman A."/>
            <person name="Muench P."/>
            <person name="Garrido Oter R."/>
            <person name="Ver Loren van Themaat E."/>
            <person name="Dallerey J.-F."/>
            <person name="Damm U."/>
            <person name="Henrissat B."/>
            <person name="Lespinet O."/>
            <person name="Thon M."/>
            <person name="Kemen E."/>
            <person name="McHardy A.C."/>
            <person name="Schulze-Lefert P."/>
            <person name="O'Connell R.J."/>
        </authorList>
    </citation>
    <scope>NUCLEOTIDE SEQUENCE [LARGE SCALE GENOMIC DNA]</scope>
    <source>
        <strain evidence="4 5">MAFF 238704</strain>
    </source>
</reference>
<gene>
    <name evidence="4" type="ORF">CI238_10861</name>
</gene>
<sequence length="133" mass="14749">MRTNFCNIFIAVETVGCTSGAFPGNTPPPNSDGTCQTKRNGLFASLQPSQHVSCGCGNLPDLRQKPNPDGNCRKYTAKKDDFCASIVAKKRLMEEDPEKYNKKTLGWNGCKLLWSDVNMCFAKEALPYPHRCL</sequence>
<dbReference type="EMBL" id="LFIW01000320">
    <property type="protein sequence ID" value="KZL87240.1"/>
    <property type="molecule type" value="Genomic_DNA"/>
</dbReference>
<comment type="caution">
    <text evidence="4">The sequence shown here is derived from an EMBL/GenBank/DDBJ whole genome shotgun (WGS) entry which is preliminary data.</text>
</comment>
<keyword evidence="3" id="KW-0732">Signal</keyword>
<organism evidence="4 5">
    <name type="scientific">Colletotrichum incanum</name>
    <name type="common">Soybean anthracnose fungus</name>
    <dbReference type="NCBI Taxonomy" id="1573173"/>
    <lineage>
        <taxon>Eukaryota</taxon>
        <taxon>Fungi</taxon>
        <taxon>Dikarya</taxon>
        <taxon>Ascomycota</taxon>
        <taxon>Pezizomycotina</taxon>
        <taxon>Sordariomycetes</taxon>
        <taxon>Hypocreomycetidae</taxon>
        <taxon>Glomerellales</taxon>
        <taxon>Glomerellaceae</taxon>
        <taxon>Colletotrichum</taxon>
        <taxon>Colletotrichum spaethianum species complex</taxon>
    </lineage>
</organism>
<evidence type="ECO:0000256" key="1">
    <source>
        <dbReference type="ARBA" id="ARBA00022669"/>
    </source>
</evidence>
<dbReference type="GO" id="GO:0016787">
    <property type="term" value="F:hydrolase activity"/>
    <property type="evidence" value="ECO:0007669"/>
    <property type="project" value="UniProtKB-KW"/>
</dbReference>
<dbReference type="GO" id="GO:0008061">
    <property type="term" value="F:chitin binding"/>
    <property type="evidence" value="ECO:0007669"/>
    <property type="project" value="UniProtKB-KW"/>
</dbReference>
<evidence type="ECO:0000313" key="5">
    <source>
        <dbReference type="Proteomes" id="UP000076584"/>
    </source>
</evidence>
<evidence type="ECO:0000256" key="2">
    <source>
        <dbReference type="ARBA" id="ARBA00023026"/>
    </source>
</evidence>
<evidence type="ECO:0000313" key="4">
    <source>
        <dbReference type="EMBL" id="KZL87240.1"/>
    </source>
</evidence>
<keyword evidence="4" id="KW-0378">Hydrolase</keyword>
<keyword evidence="5" id="KW-1185">Reference proteome</keyword>
<protein>
    <submittedName>
        <fullName evidence="4">Glycoside hydrolase family 18 protein</fullName>
    </submittedName>
</protein>
<accession>A0A162PK31</accession>
<feature type="chain" id="PRO_5007838737" evidence="3">
    <location>
        <begin position="21"/>
        <end position="133"/>
    </location>
</feature>
<feature type="signal peptide" evidence="3">
    <location>
        <begin position="1"/>
        <end position="20"/>
    </location>
</feature>
<dbReference type="PANTHER" id="PTHR47700:SF2">
    <property type="entry name" value="CHITINASE"/>
    <property type="match status" value="1"/>
</dbReference>